<evidence type="ECO:0000313" key="4">
    <source>
        <dbReference type="EMBL" id="KAK1758819.1"/>
    </source>
</evidence>
<evidence type="ECO:0000256" key="2">
    <source>
        <dbReference type="SAM" id="Phobius"/>
    </source>
</evidence>
<feature type="region of interest" description="Disordered" evidence="1">
    <location>
        <begin position="34"/>
        <end position="56"/>
    </location>
</feature>
<accession>A0AAJ0FEJ4</accession>
<proteinExistence type="predicted"/>
<keyword evidence="2" id="KW-0812">Transmembrane</keyword>
<reference evidence="4" key="1">
    <citation type="submission" date="2023-06" db="EMBL/GenBank/DDBJ databases">
        <title>Genome-scale phylogeny and comparative genomics of the fungal order Sordariales.</title>
        <authorList>
            <consortium name="Lawrence Berkeley National Laboratory"/>
            <person name="Hensen N."/>
            <person name="Bonometti L."/>
            <person name="Westerberg I."/>
            <person name="Brannstrom I.O."/>
            <person name="Guillou S."/>
            <person name="Cros-Aarteil S."/>
            <person name="Calhoun S."/>
            <person name="Haridas S."/>
            <person name="Kuo A."/>
            <person name="Mondo S."/>
            <person name="Pangilinan J."/>
            <person name="Riley R."/>
            <person name="Labutti K."/>
            <person name="Andreopoulos B."/>
            <person name="Lipzen A."/>
            <person name="Chen C."/>
            <person name="Yanf M."/>
            <person name="Daum C."/>
            <person name="Ng V."/>
            <person name="Clum A."/>
            <person name="Steindorff A."/>
            <person name="Ohm R."/>
            <person name="Martin F."/>
            <person name="Silar P."/>
            <person name="Natvig D."/>
            <person name="Lalanne C."/>
            <person name="Gautier V."/>
            <person name="Ament-Velasquez S.L."/>
            <person name="Kruys A."/>
            <person name="Hutchinson M.I."/>
            <person name="Powell A.J."/>
            <person name="Barry K."/>
            <person name="Miller A.N."/>
            <person name="Grigoriev I.V."/>
            <person name="Debuchy R."/>
            <person name="Gladieux P."/>
            <person name="Thoren M.H."/>
            <person name="Johannesson H."/>
        </authorList>
    </citation>
    <scope>NUCLEOTIDE SEQUENCE</scope>
    <source>
        <strain evidence="4">PSN4</strain>
    </source>
</reference>
<dbReference type="Proteomes" id="UP001239445">
    <property type="component" value="Unassembled WGS sequence"/>
</dbReference>
<organism evidence="4 5">
    <name type="scientific">Echria macrotheca</name>
    <dbReference type="NCBI Taxonomy" id="438768"/>
    <lineage>
        <taxon>Eukaryota</taxon>
        <taxon>Fungi</taxon>
        <taxon>Dikarya</taxon>
        <taxon>Ascomycota</taxon>
        <taxon>Pezizomycotina</taxon>
        <taxon>Sordariomycetes</taxon>
        <taxon>Sordariomycetidae</taxon>
        <taxon>Sordariales</taxon>
        <taxon>Schizotheciaceae</taxon>
        <taxon>Echria</taxon>
    </lineage>
</organism>
<feature type="chain" id="PRO_5042609467" evidence="3">
    <location>
        <begin position="24"/>
        <end position="133"/>
    </location>
</feature>
<comment type="caution">
    <text evidence="4">The sequence shown here is derived from an EMBL/GenBank/DDBJ whole genome shotgun (WGS) entry which is preliminary data.</text>
</comment>
<evidence type="ECO:0000256" key="1">
    <source>
        <dbReference type="SAM" id="MobiDB-lite"/>
    </source>
</evidence>
<gene>
    <name evidence="4" type="ORF">QBC47DRAFT_356737</name>
</gene>
<keyword evidence="5" id="KW-1185">Reference proteome</keyword>
<dbReference type="AlphaFoldDB" id="A0AAJ0FEJ4"/>
<feature type="compositionally biased region" description="Low complexity" evidence="1">
    <location>
        <begin position="43"/>
        <end position="55"/>
    </location>
</feature>
<keyword evidence="2" id="KW-1133">Transmembrane helix</keyword>
<name>A0AAJ0FEJ4_9PEZI</name>
<protein>
    <submittedName>
        <fullName evidence="4">Uncharacterized protein</fullName>
    </submittedName>
</protein>
<evidence type="ECO:0000313" key="5">
    <source>
        <dbReference type="Proteomes" id="UP001239445"/>
    </source>
</evidence>
<keyword evidence="2" id="KW-0472">Membrane</keyword>
<dbReference type="EMBL" id="MU839828">
    <property type="protein sequence ID" value="KAK1758819.1"/>
    <property type="molecule type" value="Genomic_DNA"/>
</dbReference>
<feature type="signal peptide" evidence="3">
    <location>
        <begin position="1"/>
        <end position="23"/>
    </location>
</feature>
<feature type="transmembrane region" description="Helical" evidence="2">
    <location>
        <begin position="77"/>
        <end position="97"/>
    </location>
</feature>
<keyword evidence="3" id="KW-0732">Signal</keyword>
<sequence>MSTLKKPGAVVLAAAIMATKAAATAVATAIVTTSTPKAGSEDPAPSQPASPASPSFWSKNETKLTLAVAFLQPVYEAILGAIGKILLGFFMSLLRPLRDRLRDFRRRRGRAVEVSAAGKSPTCPSHVFVSNVW</sequence>
<evidence type="ECO:0000256" key="3">
    <source>
        <dbReference type="SAM" id="SignalP"/>
    </source>
</evidence>